<dbReference type="EMBL" id="HBHP01026530">
    <property type="protein sequence ID" value="CAD9772475.1"/>
    <property type="molecule type" value="Transcribed_RNA"/>
</dbReference>
<feature type="domain" description="Bacterial alpha-2-macroglobulin MG10" evidence="2">
    <location>
        <begin position="22"/>
        <end position="181"/>
    </location>
</feature>
<evidence type="ECO:0000313" key="3">
    <source>
        <dbReference type="EMBL" id="CAD9772475.1"/>
    </source>
</evidence>
<reference evidence="3" key="1">
    <citation type="submission" date="2021-01" db="EMBL/GenBank/DDBJ databases">
        <authorList>
            <person name="Corre E."/>
            <person name="Pelletier E."/>
            <person name="Niang G."/>
            <person name="Scheremetjew M."/>
            <person name="Finn R."/>
            <person name="Kale V."/>
            <person name="Holt S."/>
            <person name="Cochrane G."/>
            <person name="Meng A."/>
            <person name="Brown T."/>
            <person name="Cohen L."/>
        </authorList>
    </citation>
    <scope>NUCLEOTIDE SEQUENCE</scope>
    <source>
        <strain evidence="3">CCMP622</strain>
    </source>
</reference>
<protein>
    <recommendedName>
        <fullName evidence="2">Bacterial alpha-2-macroglobulin MG10 domain-containing protein</fullName>
    </recommendedName>
</protein>
<accession>A0A7S2TYZ7</accession>
<organism evidence="3">
    <name type="scientific">Lotharella oceanica</name>
    <dbReference type="NCBI Taxonomy" id="641309"/>
    <lineage>
        <taxon>Eukaryota</taxon>
        <taxon>Sar</taxon>
        <taxon>Rhizaria</taxon>
        <taxon>Cercozoa</taxon>
        <taxon>Chlorarachniophyceae</taxon>
        <taxon>Lotharella</taxon>
    </lineage>
</organism>
<proteinExistence type="predicted"/>
<dbReference type="InterPro" id="IPR041246">
    <property type="entry name" value="Bact_MG10"/>
</dbReference>
<dbReference type="GO" id="GO:0004866">
    <property type="term" value="F:endopeptidase inhibitor activity"/>
    <property type="evidence" value="ECO:0007669"/>
    <property type="project" value="TreeGrafter"/>
</dbReference>
<name>A0A7S2TYZ7_9EUKA</name>
<evidence type="ECO:0000256" key="1">
    <source>
        <dbReference type="SAM" id="MobiDB-lite"/>
    </source>
</evidence>
<dbReference type="PANTHER" id="PTHR40094">
    <property type="entry name" value="ALPHA-2-MACROGLOBULIN HOMOLOG"/>
    <property type="match status" value="1"/>
</dbReference>
<dbReference type="InterPro" id="IPR051802">
    <property type="entry name" value="YfhM-like"/>
</dbReference>
<dbReference type="Pfam" id="PF17973">
    <property type="entry name" value="bMG10"/>
    <property type="match status" value="1"/>
</dbReference>
<sequence>MYYRIGMVYAPRSLQLEPANYGFQVSRTYAPAGKDDASNVVFDEKDKVWRVKLGERVKITVKMITTARRYHVALVDYLPAGLEPLNPALKGSPKGDDEDTSAGGRGGSGPRRGRYYRNPYTSRYYSKRYWPEHINLRDERAEAFRSLLWPGIYEFVYTARATTAGEFVVPPAKAEEMYSPELFGRSATEKFVVS</sequence>
<gene>
    <name evidence="3" type="ORF">LSP00402_LOCUS16465</name>
</gene>
<dbReference type="AlphaFoldDB" id="A0A7S2TYZ7"/>
<feature type="region of interest" description="Disordered" evidence="1">
    <location>
        <begin position="88"/>
        <end position="115"/>
    </location>
</feature>
<dbReference type="PANTHER" id="PTHR40094:SF1">
    <property type="entry name" value="UBIQUITIN DOMAIN-CONTAINING PROTEIN"/>
    <property type="match status" value="1"/>
</dbReference>
<evidence type="ECO:0000259" key="2">
    <source>
        <dbReference type="Pfam" id="PF17973"/>
    </source>
</evidence>